<dbReference type="PROSITE" id="PS50010">
    <property type="entry name" value="DH_2"/>
    <property type="match status" value="1"/>
</dbReference>
<dbReference type="GO" id="GO:0035025">
    <property type="term" value="P:positive regulation of Rho protein signal transduction"/>
    <property type="evidence" value="ECO:0007669"/>
    <property type="project" value="TreeGrafter"/>
</dbReference>
<dbReference type="SUPFAM" id="SSF48065">
    <property type="entry name" value="DBL homology domain (DH-domain)"/>
    <property type="match status" value="1"/>
</dbReference>
<accession>A0A1X2H4H0</accession>
<gene>
    <name evidence="5" type="ORF">BCR43DRAFT_371670</name>
</gene>
<keyword evidence="2" id="KW-0963">Cytoplasm</keyword>
<feature type="region of interest" description="Disordered" evidence="3">
    <location>
        <begin position="1"/>
        <end position="206"/>
    </location>
</feature>
<name>A0A1X2H4H0_SYNRA</name>
<evidence type="ECO:0000256" key="2">
    <source>
        <dbReference type="ARBA" id="ARBA00022490"/>
    </source>
</evidence>
<feature type="region of interest" description="Disordered" evidence="3">
    <location>
        <begin position="244"/>
        <end position="275"/>
    </location>
</feature>
<comment type="subcellular location">
    <subcellularLocation>
        <location evidence="1">Cytoplasm</location>
    </subcellularLocation>
</comment>
<keyword evidence="6" id="KW-1185">Reference proteome</keyword>
<dbReference type="STRING" id="13706.A0A1X2H4H0"/>
<sequence length="374" mass="39990">MRSKPSQIDHHPSSHVKPQPSSIPAKSWMPRPPPQNNNGAHTTTTKATGDKITTHLSSSPSSTPKTGSFVAELSKRLEEQADAPPSPRRPLSSTGSPRTSVLRKTSNISHTTLPKRPSVTNFASHTSQSPHQHLATHITTAANAAATTASVPSSISAPPPPAAITQRSSSSSSTVSSTLHLPVIARTGTGNSTASTSSLSTTDSPSRRAWQYGAAITSWFTGSSADDHHSQQSLKDSITIVSKDPLPAEDRSPSGSDTATSFPASLPVSPQLSGKQELKRSKVVRELVETECAYQSDMIVIKEIYYDQAHSVLAPADIKILFSNLTTILEFERPFVNELKEAEVGLQDEMDQDTTTVGKVFRQNVSSSRLGIFP</sequence>
<dbReference type="InterPro" id="IPR000219">
    <property type="entry name" value="DH_dom"/>
</dbReference>
<dbReference type="AlphaFoldDB" id="A0A1X2H4H0"/>
<evidence type="ECO:0000256" key="1">
    <source>
        <dbReference type="ARBA" id="ARBA00004496"/>
    </source>
</evidence>
<reference evidence="5 6" key="1">
    <citation type="submission" date="2016-07" db="EMBL/GenBank/DDBJ databases">
        <title>Pervasive Adenine N6-methylation of Active Genes in Fungi.</title>
        <authorList>
            <consortium name="DOE Joint Genome Institute"/>
            <person name="Mondo S.J."/>
            <person name="Dannebaum R.O."/>
            <person name="Kuo R.C."/>
            <person name="Labutti K."/>
            <person name="Haridas S."/>
            <person name="Kuo A."/>
            <person name="Salamov A."/>
            <person name="Ahrendt S.R."/>
            <person name="Lipzen A."/>
            <person name="Sullivan W."/>
            <person name="Andreopoulos W.B."/>
            <person name="Clum A."/>
            <person name="Lindquist E."/>
            <person name="Daum C."/>
            <person name="Ramamoorthy G.K."/>
            <person name="Gryganskyi A."/>
            <person name="Culley D."/>
            <person name="Magnuson J.K."/>
            <person name="James T.Y."/>
            <person name="O'Malley M.A."/>
            <person name="Stajich J.E."/>
            <person name="Spatafora J.W."/>
            <person name="Visel A."/>
            <person name="Grigoriev I.V."/>
        </authorList>
    </citation>
    <scope>NUCLEOTIDE SEQUENCE [LARGE SCALE GENOMIC DNA]</scope>
    <source>
        <strain evidence="5 6">NRRL 2496</strain>
    </source>
</reference>
<organism evidence="5 6">
    <name type="scientific">Syncephalastrum racemosum</name>
    <name type="common">Filamentous fungus</name>
    <dbReference type="NCBI Taxonomy" id="13706"/>
    <lineage>
        <taxon>Eukaryota</taxon>
        <taxon>Fungi</taxon>
        <taxon>Fungi incertae sedis</taxon>
        <taxon>Mucoromycota</taxon>
        <taxon>Mucoromycotina</taxon>
        <taxon>Mucoromycetes</taxon>
        <taxon>Mucorales</taxon>
        <taxon>Syncephalastraceae</taxon>
        <taxon>Syncephalastrum</taxon>
    </lineage>
</organism>
<comment type="caution">
    <text evidence="5">The sequence shown here is derived from an EMBL/GenBank/DDBJ whole genome shotgun (WGS) entry which is preliminary data.</text>
</comment>
<feature type="compositionally biased region" description="Low complexity" evidence="3">
    <location>
        <begin position="163"/>
        <end position="178"/>
    </location>
</feature>
<dbReference type="GO" id="GO:0005085">
    <property type="term" value="F:guanyl-nucleotide exchange factor activity"/>
    <property type="evidence" value="ECO:0007669"/>
    <property type="project" value="InterPro"/>
</dbReference>
<dbReference type="Proteomes" id="UP000242180">
    <property type="component" value="Unassembled WGS sequence"/>
</dbReference>
<evidence type="ECO:0000313" key="6">
    <source>
        <dbReference type="Proteomes" id="UP000242180"/>
    </source>
</evidence>
<dbReference type="PANTHER" id="PTHR46006">
    <property type="entry name" value="RHO GUANINE NUCLEOTIDE EXCHANGE FACTOR AT 64C, ISOFORM A"/>
    <property type="match status" value="1"/>
</dbReference>
<dbReference type="InterPro" id="IPR035899">
    <property type="entry name" value="DBL_dom_sf"/>
</dbReference>
<dbReference type="GO" id="GO:0005737">
    <property type="term" value="C:cytoplasm"/>
    <property type="evidence" value="ECO:0007669"/>
    <property type="project" value="UniProtKB-SubCell"/>
</dbReference>
<dbReference type="Pfam" id="PF00621">
    <property type="entry name" value="RhoGEF"/>
    <property type="match status" value="1"/>
</dbReference>
<dbReference type="InterPro" id="IPR051480">
    <property type="entry name" value="Endocytic_GEF_Adapter"/>
</dbReference>
<evidence type="ECO:0000259" key="4">
    <source>
        <dbReference type="PROSITE" id="PS50010"/>
    </source>
</evidence>
<feature type="compositionally biased region" description="Low complexity" evidence="3">
    <location>
        <begin position="135"/>
        <end position="156"/>
    </location>
</feature>
<dbReference type="Gene3D" id="1.20.900.10">
    <property type="entry name" value="Dbl homology (DH) domain"/>
    <property type="match status" value="1"/>
</dbReference>
<feature type="compositionally biased region" description="Polar residues" evidence="3">
    <location>
        <begin position="253"/>
        <end position="274"/>
    </location>
</feature>
<evidence type="ECO:0000256" key="3">
    <source>
        <dbReference type="SAM" id="MobiDB-lite"/>
    </source>
</evidence>
<feature type="compositionally biased region" description="Low complexity" evidence="3">
    <location>
        <begin position="187"/>
        <end position="204"/>
    </location>
</feature>
<feature type="compositionally biased region" description="Low complexity" evidence="3">
    <location>
        <begin position="54"/>
        <end position="68"/>
    </location>
</feature>
<dbReference type="OrthoDB" id="2290832at2759"/>
<feature type="compositionally biased region" description="Polar residues" evidence="3">
    <location>
        <begin position="91"/>
        <end position="131"/>
    </location>
</feature>
<proteinExistence type="predicted"/>
<dbReference type="InParanoid" id="A0A1X2H4H0"/>
<feature type="domain" description="DH" evidence="4">
    <location>
        <begin position="279"/>
        <end position="374"/>
    </location>
</feature>
<protein>
    <recommendedName>
        <fullName evidence="4">DH domain-containing protein</fullName>
    </recommendedName>
</protein>
<evidence type="ECO:0000313" key="5">
    <source>
        <dbReference type="EMBL" id="ORY93277.1"/>
    </source>
</evidence>
<dbReference type="EMBL" id="MCGN01000009">
    <property type="protein sequence ID" value="ORY93277.1"/>
    <property type="molecule type" value="Genomic_DNA"/>
</dbReference>
<dbReference type="PANTHER" id="PTHR46006:SF6">
    <property type="entry name" value="INTERSECTIN-2 ISOFORM X1"/>
    <property type="match status" value="1"/>
</dbReference>